<dbReference type="Gene3D" id="3.40.50.1820">
    <property type="entry name" value="alpha/beta hydrolase"/>
    <property type="match status" value="1"/>
</dbReference>
<feature type="domain" description="AB hydrolase-1" evidence="2">
    <location>
        <begin position="117"/>
        <end position="339"/>
    </location>
</feature>
<dbReference type="InterPro" id="IPR029058">
    <property type="entry name" value="AB_hydrolase_fold"/>
</dbReference>
<proteinExistence type="predicted"/>
<dbReference type="PANTHER" id="PTHR37017">
    <property type="entry name" value="AB HYDROLASE-1 DOMAIN-CONTAINING PROTEIN-RELATED"/>
    <property type="match status" value="1"/>
</dbReference>
<evidence type="ECO:0000313" key="3">
    <source>
        <dbReference type="EMBL" id="CAA9551369.1"/>
    </source>
</evidence>
<dbReference type="EMBL" id="CADCWK010000081">
    <property type="protein sequence ID" value="CAA9551369.1"/>
    <property type="molecule type" value="Genomic_DNA"/>
</dbReference>
<organism evidence="3">
    <name type="scientific">uncultured Thermomicrobiales bacterium</name>
    <dbReference type="NCBI Taxonomy" id="1645740"/>
    <lineage>
        <taxon>Bacteria</taxon>
        <taxon>Pseudomonadati</taxon>
        <taxon>Thermomicrobiota</taxon>
        <taxon>Thermomicrobia</taxon>
        <taxon>Thermomicrobiales</taxon>
        <taxon>environmental samples</taxon>
    </lineage>
</organism>
<dbReference type="SUPFAM" id="SSF53474">
    <property type="entry name" value="alpha/beta-Hydrolases"/>
    <property type="match status" value="1"/>
</dbReference>
<gene>
    <name evidence="3" type="ORF">AVDCRST_MAG33-920</name>
</gene>
<feature type="region of interest" description="Disordered" evidence="1">
    <location>
        <begin position="21"/>
        <end position="58"/>
    </location>
</feature>
<accession>A0A6J4UJK0</accession>
<feature type="compositionally biased region" description="Basic and acidic residues" evidence="1">
    <location>
        <begin position="22"/>
        <end position="32"/>
    </location>
</feature>
<dbReference type="PANTHER" id="PTHR37017:SF11">
    <property type="entry name" value="ESTERASE_LIPASE_THIOESTERASE DOMAIN-CONTAINING PROTEIN"/>
    <property type="match status" value="1"/>
</dbReference>
<sequence length="349" mass="36248">MRWLHGRRILFLRFKPIATTRMSKEEQRRTEPVGRPSRRPEQPGVLAHREGVRMSESRADHPRLALTRSLTRRAVVTAATGAGAAFVVSRSVAGATPTGGPMVQTDATPAPSGAPTVVLVHGAFADGSSFAGVVELLQDAGVEIVVPSNPLRGMTADSAYIASVVSQIPGPVLLGGHSSGGAIISNVGSMVDNVVGLVYIAGFLPEDGESLLDIEADSRDSILSSALVESTYPTGNGDETAPELTVDRAKFPEVFAGDLPATQANVLAAVQRPAAANVFSEPTVNPAWKTLPSWAVVATGDRAAGADVILANAERGGATITKIEASHLVMVSQPQQVTDVILTALTAVS</sequence>
<reference evidence="3" key="1">
    <citation type="submission" date="2020-02" db="EMBL/GenBank/DDBJ databases">
        <authorList>
            <person name="Meier V. D."/>
        </authorList>
    </citation>
    <scope>NUCLEOTIDE SEQUENCE</scope>
    <source>
        <strain evidence="3">AVDCRST_MAG33</strain>
    </source>
</reference>
<dbReference type="InterPro" id="IPR052897">
    <property type="entry name" value="Sec-Metab_Biosynth_Hydrolase"/>
</dbReference>
<name>A0A6J4UJK0_9BACT</name>
<evidence type="ECO:0000256" key="1">
    <source>
        <dbReference type="SAM" id="MobiDB-lite"/>
    </source>
</evidence>
<dbReference type="AlphaFoldDB" id="A0A6J4UJK0"/>
<dbReference type="InterPro" id="IPR000073">
    <property type="entry name" value="AB_hydrolase_1"/>
</dbReference>
<feature type="compositionally biased region" description="Basic and acidic residues" evidence="1">
    <location>
        <begin position="47"/>
        <end position="58"/>
    </location>
</feature>
<evidence type="ECO:0000259" key="2">
    <source>
        <dbReference type="Pfam" id="PF12697"/>
    </source>
</evidence>
<protein>
    <recommendedName>
        <fullName evidence="2">AB hydrolase-1 domain-containing protein</fullName>
    </recommendedName>
</protein>
<dbReference type="Pfam" id="PF12697">
    <property type="entry name" value="Abhydrolase_6"/>
    <property type="match status" value="1"/>
</dbReference>